<keyword evidence="9 15" id="KW-0378">Hydrolase</keyword>
<evidence type="ECO:0000256" key="9">
    <source>
        <dbReference type="ARBA" id="ARBA00022801"/>
    </source>
</evidence>
<evidence type="ECO:0000256" key="2">
    <source>
        <dbReference type="ARBA" id="ARBA00001604"/>
    </source>
</evidence>
<dbReference type="InterPro" id="IPR036541">
    <property type="entry name" value="PLipase_A1_sf"/>
</dbReference>
<evidence type="ECO:0000256" key="1">
    <source>
        <dbReference type="ARBA" id="ARBA00000111"/>
    </source>
</evidence>
<keyword evidence="5" id="KW-1134">Transmembrane beta strand</keyword>
<evidence type="ECO:0000256" key="14">
    <source>
        <dbReference type="ARBA" id="ARBA00023237"/>
    </source>
</evidence>
<evidence type="ECO:0000256" key="8">
    <source>
        <dbReference type="ARBA" id="ARBA00022729"/>
    </source>
</evidence>
<dbReference type="Proteomes" id="UP001158049">
    <property type="component" value="Unassembled WGS sequence"/>
</dbReference>
<accession>A0ABY1QU62</accession>
<keyword evidence="10 15" id="KW-0106">Calcium</keyword>
<dbReference type="EC" id="3.1.1.32" evidence="15"/>
<dbReference type="SUPFAM" id="SSF56931">
    <property type="entry name" value="Outer membrane phospholipase A (OMPLA)"/>
    <property type="match status" value="1"/>
</dbReference>
<dbReference type="EC" id="3.1.1.4" evidence="15"/>
<protein>
    <recommendedName>
        <fullName evidence="15">Phospholipase A1</fullName>
        <ecNumber evidence="15">3.1.1.32</ecNumber>
        <ecNumber evidence="15">3.1.1.4</ecNumber>
    </recommendedName>
    <alternativeName>
        <fullName evidence="15">Phosphatidylcholine 1-acylhydrolase</fullName>
    </alternativeName>
</protein>
<evidence type="ECO:0000256" key="12">
    <source>
        <dbReference type="ARBA" id="ARBA00023098"/>
    </source>
</evidence>
<comment type="similarity">
    <text evidence="3 15">Belongs to the phospholipase A1 family.</text>
</comment>
<reference evidence="17 18" key="1">
    <citation type="submission" date="2017-05" db="EMBL/GenBank/DDBJ databases">
        <authorList>
            <person name="Varghese N."/>
            <person name="Submissions S."/>
        </authorList>
    </citation>
    <scope>NUCLEOTIDE SEQUENCE [LARGE SCALE GENOMIC DNA]</scope>
    <source>
        <strain evidence="17 18">DSM 26001</strain>
    </source>
</reference>
<dbReference type="PRINTS" id="PR01486">
    <property type="entry name" value="PHPHLIPASEA1"/>
</dbReference>
<evidence type="ECO:0000256" key="10">
    <source>
        <dbReference type="ARBA" id="ARBA00022837"/>
    </source>
</evidence>
<keyword evidence="11 15" id="KW-0442">Lipid degradation</keyword>
<gene>
    <name evidence="17" type="ORF">SAMN06295970_1401</name>
</gene>
<evidence type="ECO:0000256" key="3">
    <source>
        <dbReference type="ARBA" id="ARBA00010525"/>
    </source>
</evidence>
<proteinExistence type="inferred from homology"/>
<keyword evidence="13" id="KW-0472">Membrane</keyword>
<keyword evidence="7 15" id="KW-0479">Metal-binding</keyword>
<dbReference type="Pfam" id="PF02253">
    <property type="entry name" value="PLA1"/>
    <property type="match status" value="1"/>
</dbReference>
<comment type="subcellular location">
    <subcellularLocation>
        <location evidence="15">Cell outer membrane</location>
        <topology evidence="15">Multi-pass membrane protein</topology>
    </subcellularLocation>
    <text evidence="15">One of the very few enzymes located there.</text>
</comment>
<evidence type="ECO:0000256" key="7">
    <source>
        <dbReference type="ARBA" id="ARBA00022723"/>
    </source>
</evidence>
<name>A0ABY1QU62_9BURK</name>
<comment type="caution">
    <text evidence="17">The sequence shown here is derived from an EMBL/GenBank/DDBJ whole genome shotgun (WGS) entry which is preliminary data.</text>
</comment>
<evidence type="ECO:0000256" key="4">
    <source>
        <dbReference type="ARBA" id="ARBA00011702"/>
    </source>
</evidence>
<sequence length="341" mass="37025">MLIPPGRLLLSFLLLALGTSHAAVGGMAACAAIAPDGERLACYDRESGRLAPQAPPVPAQPQAAAQVDESSPSTAGASFLSRHWELDDADKRGTFRFRPHNDNYLLLASLNPAPNGAPFRPTNPLSSRSAVGPSHVELAFQLGFKTKLVERAAGSRGDLWFGYTQQSYWQAYNAAASRPFRETNYQPELMAVLPLDMTLGGLRARFVNVGLVHQSNGQSGTQSRSWNRLYAQLGVEHGALALSARLWRRLDGGGNDDDNTDILDYMGRGDISASWRQEGHEVSLTARRNFSTRHGALQASWAFPVAAGLKGYVQLFSGYGQSLIDYNYAQKALGLGFLIDF</sequence>
<dbReference type="CDD" id="cd00541">
    <property type="entry name" value="OMPLA"/>
    <property type="match status" value="1"/>
</dbReference>
<evidence type="ECO:0000313" key="17">
    <source>
        <dbReference type="EMBL" id="SMP80926.1"/>
    </source>
</evidence>
<evidence type="ECO:0000313" key="18">
    <source>
        <dbReference type="Proteomes" id="UP001158049"/>
    </source>
</evidence>
<dbReference type="Gene3D" id="2.40.230.10">
    <property type="entry name" value="Phospholipase A1"/>
    <property type="match status" value="1"/>
</dbReference>
<feature type="chain" id="PRO_5044979811" description="Phospholipase A1" evidence="15">
    <location>
        <begin position="23"/>
        <end position="341"/>
    </location>
</feature>
<feature type="signal peptide" evidence="15">
    <location>
        <begin position="1"/>
        <end position="22"/>
    </location>
</feature>
<keyword evidence="8 15" id="KW-0732">Signal</keyword>
<comment type="subunit">
    <text evidence="4 15">Homodimer; dimerization is reversible, and the dimeric form is the active one.</text>
</comment>
<dbReference type="PANTHER" id="PTHR40457:SF1">
    <property type="entry name" value="PHOSPHOLIPASE A1"/>
    <property type="match status" value="1"/>
</dbReference>
<comment type="function">
    <text evidence="15">Hydrolysis of phosphatidylcholine with phospholipase A2 (EC 3.1.1.4) and phospholipase A1 (EC 3.1.1.32) activities.</text>
</comment>
<dbReference type="RefSeq" id="WP_283445574.1">
    <property type="nucleotide sequence ID" value="NZ_FXUL01000040.1"/>
</dbReference>
<comment type="cofactor">
    <cofactor evidence="15">
        <name>Ca(2+)</name>
        <dbReference type="ChEBI" id="CHEBI:29108"/>
    </cofactor>
    <text evidence="15">Binds 1 Ca(2+) ion per monomer. In the dimeric form the Ca(2+) is bound by different amino acids with binding of each Ca(2+) shared with ligands coming from each monomer. The Ca(2+) ion may have a role in catalysis.</text>
</comment>
<keyword evidence="18" id="KW-1185">Reference proteome</keyword>
<evidence type="ECO:0000256" key="13">
    <source>
        <dbReference type="ARBA" id="ARBA00023136"/>
    </source>
</evidence>
<keyword evidence="14 15" id="KW-0998">Cell outer membrane</keyword>
<organism evidence="17 18">
    <name type="scientific">Noviherbaspirillum suwonense</name>
    <dbReference type="NCBI Taxonomy" id="1224511"/>
    <lineage>
        <taxon>Bacteria</taxon>
        <taxon>Pseudomonadati</taxon>
        <taxon>Pseudomonadota</taxon>
        <taxon>Betaproteobacteria</taxon>
        <taxon>Burkholderiales</taxon>
        <taxon>Oxalobacteraceae</taxon>
        <taxon>Noviherbaspirillum</taxon>
    </lineage>
</organism>
<evidence type="ECO:0000256" key="5">
    <source>
        <dbReference type="ARBA" id="ARBA00022452"/>
    </source>
</evidence>
<dbReference type="EMBL" id="FXUL01000040">
    <property type="protein sequence ID" value="SMP80926.1"/>
    <property type="molecule type" value="Genomic_DNA"/>
</dbReference>
<keyword evidence="12 15" id="KW-0443">Lipid metabolism</keyword>
<comment type="catalytic activity">
    <reaction evidence="1 15">
        <text>a 1,2-diacyl-sn-glycero-3-phosphocholine + H2O = a 2-acyl-sn-glycero-3-phosphocholine + a fatty acid + H(+)</text>
        <dbReference type="Rhea" id="RHEA:18689"/>
        <dbReference type="ChEBI" id="CHEBI:15377"/>
        <dbReference type="ChEBI" id="CHEBI:15378"/>
        <dbReference type="ChEBI" id="CHEBI:28868"/>
        <dbReference type="ChEBI" id="CHEBI:57643"/>
        <dbReference type="ChEBI" id="CHEBI:57875"/>
        <dbReference type="EC" id="3.1.1.32"/>
    </reaction>
</comment>
<keyword evidence="6" id="KW-0812">Transmembrane</keyword>
<evidence type="ECO:0000256" key="11">
    <source>
        <dbReference type="ARBA" id="ARBA00022963"/>
    </source>
</evidence>
<dbReference type="InterPro" id="IPR003187">
    <property type="entry name" value="PLipase_A1"/>
</dbReference>
<dbReference type="PANTHER" id="PTHR40457">
    <property type="entry name" value="PHOSPHOLIPASE A1"/>
    <property type="match status" value="1"/>
</dbReference>
<evidence type="ECO:0000256" key="6">
    <source>
        <dbReference type="ARBA" id="ARBA00022692"/>
    </source>
</evidence>
<comment type="catalytic activity">
    <reaction evidence="2 15">
        <text>a 1,2-diacyl-sn-glycero-3-phosphocholine + H2O = a 1-acyl-sn-glycero-3-phosphocholine + a fatty acid + H(+)</text>
        <dbReference type="Rhea" id="RHEA:15801"/>
        <dbReference type="ChEBI" id="CHEBI:15377"/>
        <dbReference type="ChEBI" id="CHEBI:15378"/>
        <dbReference type="ChEBI" id="CHEBI:28868"/>
        <dbReference type="ChEBI" id="CHEBI:57643"/>
        <dbReference type="ChEBI" id="CHEBI:58168"/>
        <dbReference type="EC" id="3.1.1.4"/>
    </reaction>
</comment>
<evidence type="ECO:0000256" key="15">
    <source>
        <dbReference type="RuleBase" id="RU366027"/>
    </source>
</evidence>
<evidence type="ECO:0000256" key="16">
    <source>
        <dbReference type="SAM" id="MobiDB-lite"/>
    </source>
</evidence>
<feature type="region of interest" description="Disordered" evidence="16">
    <location>
        <begin position="50"/>
        <end position="75"/>
    </location>
</feature>
<dbReference type="PROSITE" id="PS51257">
    <property type="entry name" value="PROKAR_LIPOPROTEIN"/>
    <property type="match status" value="1"/>
</dbReference>